<dbReference type="SUPFAM" id="SSF56112">
    <property type="entry name" value="Protein kinase-like (PK-like)"/>
    <property type="match status" value="1"/>
</dbReference>
<name>A0ABR1IIF7_9HYPO</name>
<dbReference type="EMBL" id="JAZAVK010000002">
    <property type="protein sequence ID" value="KAK7432936.1"/>
    <property type="molecule type" value="Genomic_DNA"/>
</dbReference>
<evidence type="ECO:0000313" key="2">
    <source>
        <dbReference type="EMBL" id="KAK7432936.1"/>
    </source>
</evidence>
<evidence type="ECO:0000313" key="3">
    <source>
        <dbReference type="Proteomes" id="UP001498421"/>
    </source>
</evidence>
<comment type="caution">
    <text evidence="2">The sequence shown here is derived from an EMBL/GenBank/DDBJ whole genome shotgun (WGS) entry which is preliminary data.</text>
</comment>
<organism evidence="2 3">
    <name type="scientific">Neonectria magnoliae</name>
    <dbReference type="NCBI Taxonomy" id="2732573"/>
    <lineage>
        <taxon>Eukaryota</taxon>
        <taxon>Fungi</taxon>
        <taxon>Dikarya</taxon>
        <taxon>Ascomycota</taxon>
        <taxon>Pezizomycotina</taxon>
        <taxon>Sordariomycetes</taxon>
        <taxon>Hypocreomycetidae</taxon>
        <taxon>Hypocreales</taxon>
        <taxon>Nectriaceae</taxon>
        <taxon>Neonectria</taxon>
    </lineage>
</organism>
<proteinExistence type="predicted"/>
<dbReference type="Pfam" id="PF01636">
    <property type="entry name" value="APH"/>
    <property type="match status" value="1"/>
</dbReference>
<evidence type="ECO:0000259" key="1">
    <source>
        <dbReference type="Pfam" id="PF01636"/>
    </source>
</evidence>
<dbReference type="Gene3D" id="3.90.1200.10">
    <property type="match status" value="1"/>
</dbReference>
<reference evidence="2 3" key="1">
    <citation type="journal article" date="2025" name="Microbiol. Resour. Announc.">
        <title>Draft genome sequences for Neonectria magnoliae and Neonectria punicea, canker pathogens of Liriodendron tulipifera and Acer saccharum in West Virginia.</title>
        <authorList>
            <person name="Petronek H.M."/>
            <person name="Kasson M.T."/>
            <person name="Metheny A.M."/>
            <person name="Stauder C.M."/>
            <person name="Lovett B."/>
            <person name="Lynch S.C."/>
            <person name="Garnas J.R."/>
            <person name="Kasson L.R."/>
            <person name="Stajich J.E."/>
        </authorList>
    </citation>
    <scope>NUCLEOTIDE SEQUENCE [LARGE SCALE GENOMIC DNA]</scope>
    <source>
        <strain evidence="2 3">NRRL 64651</strain>
    </source>
</reference>
<feature type="domain" description="Aminoglycoside phosphotransferase" evidence="1">
    <location>
        <begin position="50"/>
        <end position="304"/>
    </location>
</feature>
<dbReference type="InterPro" id="IPR002575">
    <property type="entry name" value="Aminoglycoside_PTrfase"/>
</dbReference>
<protein>
    <recommendedName>
        <fullName evidence="1">Aminoglycoside phosphotransferase domain-containing protein</fullName>
    </recommendedName>
</protein>
<sequence>MAIDLQSFEGLEWVLKSFSLEPRWTRELDLEAIRETVASALDSRKEILHISFLAQGAFNKLCEVQTQTGRYLILRVSLPVDPRYKTLSEVATLEWMSRNTQIPFPKVIFHDTSRDNPIGFEWILMSKLPGEPWATHWKSLSYRSKERVVKSFCRFSAETFKKQLRGIGNIYSSSPSADVGRIVSMHFFWGHNIHENVPRGPFRTTQDWINARLALSEKDCQSKIAKYSAKQDMDSDDEADLDDAERTLEIIKKLRPLVDRIFPKDDDPQYESSILCHDDLSLHNILVDIDGNLTGVVDWECVSPAFVESMLFPVEVDGKMNDLYWEHMKEYDLTVLRETFLEEMSKLEPKWMEVFNSSGQKRDLDVATRNCDNEFLARQIKAWADDVEMWRNDKPGLMERIFVRRLDQH</sequence>
<dbReference type="PANTHER" id="PTHR21310:SF13">
    <property type="entry name" value="AMINOGLYCOSIDE PHOSPHOTRANSFERASE DOMAIN-CONTAINING PROTEIN"/>
    <property type="match status" value="1"/>
</dbReference>
<gene>
    <name evidence="2" type="ORF">QQZ08_000407</name>
</gene>
<dbReference type="PANTHER" id="PTHR21310">
    <property type="entry name" value="AMINOGLYCOSIDE PHOSPHOTRANSFERASE-RELATED-RELATED"/>
    <property type="match status" value="1"/>
</dbReference>
<dbReference type="InterPro" id="IPR011009">
    <property type="entry name" value="Kinase-like_dom_sf"/>
</dbReference>
<dbReference type="Proteomes" id="UP001498421">
    <property type="component" value="Unassembled WGS sequence"/>
</dbReference>
<accession>A0ABR1IIF7</accession>
<keyword evidence="3" id="KW-1185">Reference proteome</keyword>
<dbReference type="InterPro" id="IPR051678">
    <property type="entry name" value="AGP_Transferase"/>
</dbReference>